<dbReference type="RefSeq" id="WP_096711810.1">
    <property type="nucleotide sequence ID" value="NZ_OBDR01000002.1"/>
</dbReference>
<evidence type="ECO:0000259" key="7">
    <source>
        <dbReference type="PROSITE" id="PS51332"/>
    </source>
</evidence>
<dbReference type="InterPro" id="IPR006158">
    <property type="entry name" value="Cobalamin-bd"/>
</dbReference>
<evidence type="ECO:0000256" key="4">
    <source>
        <dbReference type="ARBA" id="ARBA00022991"/>
    </source>
</evidence>
<reference evidence="10" key="2">
    <citation type="submission" date="2017-09" db="EMBL/GenBank/DDBJ databases">
        <authorList>
            <person name="Varghese N."/>
            <person name="Submissions S."/>
        </authorList>
    </citation>
    <scope>NUCLEOTIDE SEQUENCE [LARGE SCALE GENOMIC DNA]</scope>
    <source>
        <strain evidence="10">WG-1MB</strain>
    </source>
</reference>
<dbReference type="Proteomes" id="UP000217726">
    <property type="component" value="Unassembled WGS sequence"/>
</dbReference>
<dbReference type="GO" id="GO:0008705">
    <property type="term" value="F:methionine synthase activity"/>
    <property type="evidence" value="ECO:0007669"/>
    <property type="project" value="TreeGrafter"/>
</dbReference>
<evidence type="ECO:0000313" key="9">
    <source>
        <dbReference type="EMBL" id="TCL12663.1"/>
    </source>
</evidence>
<dbReference type="EMBL" id="SMMS01000001">
    <property type="protein sequence ID" value="TCL12663.1"/>
    <property type="molecule type" value="Genomic_DNA"/>
</dbReference>
<keyword evidence="5" id="KW-0170">Cobalt</keyword>
<feature type="domain" description="B12-binding" evidence="7">
    <location>
        <begin position="239"/>
        <end position="365"/>
    </location>
</feature>
<dbReference type="GO" id="GO:0046872">
    <property type="term" value="F:metal ion binding"/>
    <property type="evidence" value="ECO:0007669"/>
    <property type="project" value="UniProtKB-KW"/>
</dbReference>
<reference evidence="9 11" key="3">
    <citation type="submission" date="2019-03" db="EMBL/GenBank/DDBJ databases">
        <title>Subsurface microbial communities from deep shales in Ohio and West Virginia, USA.</title>
        <authorList>
            <person name="Wrighton K."/>
        </authorList>
    </citation>
    <scope>NUCLEOTIDE SEQUENCE [LARGE SCALE GENOMIC DNA]</scope>
    <source>
        <strain evidence="9 11">WG1_MB</strain>
    </source>
</reference>
<dbReference type="Gene3D" id="1.10.490.20">
    <property type="entry name" value="Phycocyanins"/>
    <property type="match status" value="1"/>
</dbReference>
<dbReference type="GO" id="GO:0046653">
    <property type="term" value="P:tetrahydrofolate metabolic process"/>
    <property type="evidence" value="ECO:0007669"/>
    <property type="project" value="TreeGrafter"/>
</dbReference>
<keyword evidence="10" id="KW-1185">Reference proteome</keyword>
<organism evidence="8 10">
    <name type="scientific">Methanohalophilus euhalobius</name>
    <dbReference type="NCBI Taxonomy" id="51203"/>
    <lineage>
        <taxon>Archaea</taxon>
        <taxon>Methanobacteriati</taxon>
        <taxon>Methanobacteriota</taxon>
        <taxon>Stenosarchaea group</taxon>
        <taxon>Methanomicrobia</taxon>
        <taxon>Methanosarcinales</taxon>
        <taxon>Methanosarcinaceae</taxon>
        <taxon>Methanohalophilus</taxon>
    </lineage>
</organism>
<comment type="similarity">
    <text evidence="1">Belongs to the phycobiliprotein family.</text>
</comment>
<dbReference type="Gene3D" id="1.10.1240.10">
    <property type="entry name" value="Methionine synthase domain"/>
    <property type="match status" value="1"/>
</dbReference>
<dbReference type="OrthoDB" id="125248at2157"/>
<evidence type="ECO:0000313" key="11">
    <source>
        <dbReference type="Proteomes" id="UP000295404"/>
    </source>
</evidence>
<gene>
    <name evidence="9" type="ORF">C7960_1933</name>
    <name evidence="8" type="ORF">SAMN06295989_102229</name>
</gene>
<dbReference type="Pfam" id="PF02607">
    <property type="entry name" value="B12-binding_2"/>
    <property type="match status" value="1"/>
</dbReference>
<keyword evidence="6" id="KW-0089">Bile pigment</keyword>
<dbReference type="AlphaFoldDB" id="A0A285EXY2"/>
<evidence type="ECO:0000256" key="6">
    <source>
        <dbReference type="ARBA" id="ARBA00023307"/>
    </source>
</evidence>
<reference evidence="8" key="1">
    <citation type="submission" date="2017-09" db="EMBL/GenBank/DDBJ databases">
        <authorList>
            <person name="Ehlers B."/>
            <person name="Leendertz F.H."/>
        </authorList>
    </citation>
    <scope>NUCLEOTIDE SEQUENCE [LARGE SCALE GENOMIC DNA]</scope>
    <source>
        <strain evidence="8">WG-1MB</strain>
    </source>
</reference>
<evidence type="ECO:0000313" key="8">
    <source>
        <dbReference type="EMBL" id="SNY03918.1"/>
    </source>
</evidence>
<keyword evidence="3" id="KW-0479">Metal-binding</keyword>
<dbReference type="Pfam" id="PF02310">
    <property type="entry name" value="B12-binding"/>
    <property type="match status" value="1"/>
</dbReference>
<name>A0A285EXY2_9EURY</name>
<evidence type="ECO:0000256" key="1">
    <source>
        <dbReference type="ARBA" id="ARBA00008182"/>
    </source>
</evidence>
<protein>
    <submittedName>
        <fullName evidence="8">Methanogenic corrinoid protein MtbC1</fullName>
    </submittedName>
</protein>
<dbReference type="InterPro" id="IPR009050">
    <property type="entry name" value="Globin-like_sf"/>
</dbReference>
<comment type="similarity">
    <text evidence="2">Belongs to the methylamine corrinoid protein family.</text>
</comment>
<evidence type="ECO:0000313" key="10">
    <source>
        <dbReference type="Proteomes" id="UP000217726"/>
    </source>
</evidence>
<dbReference type="InterPro" id="IPR003759">
    <property type="entry name" value="Cbl-bd_cap"/>
</dbReference>
<dbReference type="PANTHER" id="PTHR45833:SF1">
    <property type="entry name" value="METHIONINE SYNTHASE"/>
    <property type="match status" value="1"/>
</dbReference>
<dbReference type="InterPro" id="IPR050554">
    <property type="entry name" value="Met_Synthase/Corrinoid"/>
</dbReference>
<dbReference type="GO" id="GO:0050667">
    <property type="term" value="P:homocysteine metabolic process"/>
    <property type="evidence" value="ECO:0007669"/>
    <property type="project" value="TreeGrafter"/>
</dbReference>
<dbReference type="InterPro" id="IPR038719">
    <property type="entry name" value="Phycobilisome_asu/bsu_sf"/>
</dbReference>
<evidence type="ECO:0000256" key="5">
    <source>
        <dbReference type="ARBA" id="ARBA00023285"/>
    </source>
</evidence>
<dbReference type="EMBL" id="OBDR01000002">
    <property type="protein sequence ID" value="SNY03918.1"/>
    <property type="molecule type" value="Genomic_DNA"/>
</dbReference>
<dbReference type="InterPro" id="IPR036594">
    <property type="entry name" value="Meth_synthase_dom"/>
</dbReference>
<dbReference type="PROSITE" id="PS51332">
    <property type="entry name" value="B12_BINDING"/>
    <property type="match status" value="1"/>
</dbReference>
<dbReference type="SUPFAM" id="SSF46458">
    <property type="entry name" value="Globin-like"/>
    <property type="match status" value="1"/>
</dbReference>
<dbReference type="GO" id="GO:0005829">
    <property type="term" value="C:cytosol"/>
    <property type="evidence" value="ECO:0007669"/>
    <property type="project" value="TreeGrafter"/>
</dbReference>
<dbReference type="Proteomes" id="UP000295404">
    <property type="component" value="Unassembled WGS sequence"/>
</dbReference>
<dbReference type="Gene3D" id="3.40.50.280">
    <property type="entry name" value="Cobalamin-binding domain"/>
    <property type="match status" value="1"/>
</dbReference>
<sequence>MQLSNTIPEKCTSMGQFLYTNCNTLSEKVVERQYARQPELTAKYGKKGKKLSLQDCRYHIFYLGEAICVHSKPLFLDYMQWVKVLMHNLGIPEKYLITNFQIIKEVVSEKVAENQFTKEEADIIHEYLDAGLMAFEEKENDTVSYIDRNTYYGKLAGKYIDLLIEGKKNAASDLIFSALEKGATIEDIYLNIFQPSQYEVGRLWQTNVISVAKEHYITASTQHIMSRLYPEMISQGNKDRTVVATCIGNELHELGVRMVADFFEMDGWNSYYLGANTPAESIIQTVNDTNAQVVIVSATLSINVHKLKALVQELRNSKDLENTTIMVGGHPFNIDPELWEKVGADLYAPDAKQSVALANELFDRK</sequence>
<dbReference type="GO" id="GO:0031419">
    <property type="term" value="F:cobalamin binding"/>
    <property type="evidence" value="ECO:0007669"/>
    <property type="project" value="InterPro"/>
</dbReference>
<evidence type="ECO:0000256" key="3">
    <source>
        <dbReference type="ARBA" id="ARBA00022723"/>
    </source>
</evidence>
<dbReference type="PANTHER" id="PTHR45833">
    <property type="entry name" value="METHIONINE SYNTHASE"/>
    <property type="match status" value="1"/>
</dbReference>
<evidence type="ECO:0000256" key="2">
    <source>
        <dbReference type="ARBA" id="ARBA00010854"/>
    </source>
</evidence>
<proteinExistence type="inferred from homology"/>
<accession>A0A285EXY2</accession>
<dbReference type="InterPro" id="IPR036724">
    <property type="entry name" value="Cobalamin-bd_sf"/>
</dbReference>
<dbReference type="SUPFAM" id="SSF52242">
    <property type="entry name" value="Cobalamin (vitamin B12)-binding domain"/>
    <property type="match status" value="1"/>
</dbReference>
<keyword evidence="4" id="KW-0157">Chromophore</keyword>